<accession>D7CM79</accession>
<dbReference type="HOGENOM" id="CLU_000445_107_27_9"/>
<evidence type="ECO:0000256" key="5">
    <source>
        <dbReference type="SAM" id="Phobius"/>
    </source>
</evidence>
<dbReference type="PANTHER" id="PTHR32089:SF112">
    <property type="entry name" value="LYSOZYME-LIKE PROTEIN-RELATED"/>
    <property type="match status" value="1"/>
</dbReference>
<feature type="domain" description="HAMP" evidence="7">
    <location>
        <begin position="217"/>
        <end position="269"/>
    </location>
</feature>
<reference evidence="9" key="1">
    <citation type="journal article" date="2010" name="Stand. Genomic Sci.">
        <title>Complete genome sequence of Syntrophothermus lipocalidus type strain (TGB-C1T).</title>
        <authorList>
            <consortium name="US DOE Joint Genome Institute (JGI-PGF)"/>
            <person name="Djao O."/>
            <person name="Zhang X."/>
            <person name="Lucas S."/>
            <person name="Lapidus A."/>
            <person name="Glavina Del Rio T."/>
            <person name="Nolan M."/>
            <person name="Tice H."/>
            <person name="Cheng J."/>
            <person name="Han C."/>
            <person name="Tapia R."/>
            <person name="Goodwin L."/>
            <person name="Pitluck S."/>
            <person name="Liolios K."/>
            <person name="Ivanova N."/>
            <person name="Mavromatis K."/>
            <person name="Mikhailova N."/>
            <person name="Ovchinnikova G."/>
            <person name="Pati A."/>
            <person name="Brambilla E."/>
            <person name="Chen A."/>
            <person name="Palaniappan K."/>
            <person name="Land M."/>
            <person name="Hauser L."/>
            <person name="Chang Y."/>
            <person name="Jeffries C."/>
            <person name="Rohde M."/>
            <person name="Sikorski J."/>
            <person name="Spring S."/>
            <person name="Goker M."/>
            <person name="Detter J."/>
            <person name="Woyke T."/>
            <person name="Bristow J."/>
            <person name="Eisen J."/>
            <person name="Markowitz V."/>
            <person name="Hugenholtz P."/>
            <person name="Kyrpides N."/>
            <person name="Klenk H."/>
        </authorList>
    </citation>
    <scope>NUCLEOTIDE SEQUENCE [LARGE SCALE GENOMIC DNA]</scope>
    <source>
        <strain evidence="9">DSM 12680 / TGB-C1</strain>
    </source>
</reference>
<sequence length="574" mass="62158">MTEAGNQRAGWFRNTKVSTLMAGLAVVTLMVVGSLVWLALKDMAVFNNDMKALYSDRMLTSLQLKEFETQFYSMRVAMTQMLFAQRYDAAAVGQVSDVKKKLASTLEQYKQSSMGEGQRKLVEDIEKGYLDYVDQAESIIGVFKNGGQVGVESVDRVRQTASQVQSNIDALVKLNADEAQKAVDKANIVYAGAKRTFIFLFIGLAIILVAGTYVLRRIIMGYMSQVNGVLERLGNYDFTVTLETEGKNEFADMNRSLAQVVENLKAALKVVKDNAVSTSSQSQSLAAVAEELTAASQEVASAMQEVAKGATQQASDMGNVVGHVGRLTQSIEEVYRDLERVRAETDNSASKVEAGKEEMDKLIQSIREIQRAFEVVVGKVNSLIGSVRQISGITDVISGIADQTNLLALNAAIEAARAGEMGRGFAVVAEEVRKLAEESSRSTSQIIQLIASVSSDTEEVLKTSNEVEGFITSQTVSVENTVKSFEDILSSVDKIAPLIESTYLGMDQIVRSKDEVLKNVESASAVAQENSAASEEVAASTEEITASSQEVAASAQQLASIAENLATEVNRFRV</sequence>
<dbReference type="EMBL" id="CP002048">
    <property type="protein sequence ID" value="ADI01814.1"/>
    <property type="molecule type" value="Genomic_DNA"/>
</dbReference>
<evidence type="ECO:0000256" key="4">
    <source>
        <dbReference type="SAM" id="Coils"/>
    </source>
</evidence>
<gene>
    <name evidence="8" type="ordered locus">Slip_1035</name>
</gene>
<dbReference type="AlphaFoldDB" id="D7CM79"/>
<keyword evidence="9" id="KW-1185">Reference proteome</keyword>
<dbReference type="InterPro" id="IPR024478">
    <property type="entry name" value="HlyB_4HB_MCP"/>
</dbReference>
<dbReference type="Pfam" id="PF00015">
    <property type="entry name" value="MCPsignal"/>
    <property type="match status" value="1"/>
</dbReference>
<dbReference type="SMART" id="SM00283">
    <property type="entry name" value="MA"/>
    <property type="match status" value="1"/>
</dbReference>
<evidence type="ECO:0000256" key="3">
    <source>
        <dbReference type="PROSITE-ProRule" id="PRU00284"/>
    </source>
</evidence>
<proteinExistence type="inferred from homology"/>
<comment type="similarity">
    <text evidence="2">Belongs to the methyl-accepting chemotaxis (MCP) protein family.</text>
</comment>
<organism evidence="8 9">
    <name type="scientific">Syntrophothermus lipocalidus (strain DSM 12680 / TGB-C1)</name>
    <dbReference type="NCBI Taxonomy" id="643648"/>
    <lineage>
        <taxon>Bacteria</taxon>
        <taxon>Bacillati</taxon>
        <taxon>Bacillota</taxon>
        <taxon>Clostridia</taxon>
        <taxon>Eubacteriales</taxon>
        <taxon>Syntrophomonadaceae</taxon>
        <taxon>Syntrophothermus</taxon>
    </lineage>
</organism>
<protein>
    <submittedName>
        <fullName evidence="8">Methyl-accepting chemotaxis sensory transducer</fullName>
    </submittedName>
</protein>
<dbReference type="SUPFAM" id="SSF58104">
    <property type="entry name" value="Methyl-accepting chemotaxis protein (MCP) signaling domain"/>
    <property type="match status" value="1"/>
</dbReference>
<dbReference type="KEGG" id="slp:Slip_1035"/>
<dbReference type="InterPro" id="IPR003660">
    <property type="entry name" value="HAMP_dom"/>
</dbReference>
<evidence type="ECO:0000256" key="1">
    <source>
        <dbReference type="ARBA" id="ARBA00023224"/>
    </source>
</evidence>
<feature type="coiled-coil region" evidence="4">
    <location>
        <begin position="254"/>
        <end position="372"/>
    </location>
</feature>
<keyword evidence="1 3" id="KW-0807">Transducer</keyword>
<dbReference type="SMART" id="SM00304">
    <property type="entry name" value="HAMP"/>
    <property type="match status" value="2"/>
</dbReference>
<dbReference type="Proteomes" id="UP000000378">
    <property type="component" value="Chromosome"/>
</dbReference>
<evidence type="ECO:0000256" key="2">
    <source>
        <dbReference type="ARBA" id="ARBA00029447"/>
    </source>
</evidence>
<dbReference type="GO" id="GO:0016020">
    <property type="term" value="C:membrane"/>
    <property type="evidence" value="ECO:0007669"/>
    <property type="project" value="InterPro"/>
</dbReference>
<keyword evidence="4" id="KW-0175">Coiled coil</keyword>
<dbReference type="PROSITE" id="PS50111">
    <property type="entry name" value="CHEMOTAXIS_TRANSDUC_2"/>
    <property type="match status" value="1"/>
</dbReference>
<dbReference type="eggNOG" id="COG0840">
    <property type="taxonomic scope" value="Bacteria"/>
</dbReference>
<keyword evidence="5" id="KW-1133">Transmembrane helix</keyword>
<dbReference type="RefSeq" id="WP_013175216.1">
    <property type="nucleotide sequence ID" value="NC_014220.1"/>
</dbReference>
<dbReference type="Gene3D" id="1.10.287.950">
    <property type="entry name" value="Methyl-accepting chemotaxis protein"/>
    <property type="match status" value="1"/>
</dbReference>
<evidence type="ECO:0000259" key="7">
    <source>
        <dbReference type="PROSITE" id="PS50885"/>
    </source>
</evidence>
<keyword evidence="5" id="KW-0472">Membrane</keyword>
<evidence type="ECO:0000259" key="6">
    <source>
        <dbReference type="PROSITE" id="PS50111"/>
    </source>
</evidence>
<evidence type="ECO:0000313" key="8">
    <source>
        <dbReference type="EMBL" id="ADI01814.1"/>
    </source>
</evidence>
<evidence type="ECO:0000313" key="9">
    <source>
        <dbReference type="Proteomes" id="UP000000378"/>
    </source>
</evidence>
<feature type="transmembrane region" description="Helical" evidence="5">
    <location>
        <begin position="197"/>
        <end position="215"/>
    </location>
</feature>
<name>D7CM79_SYNLT</name>
<dbReference type="PANTHER" id="PTHR32089">
    <property type="entry name" value="METHYL-ACCEPTING CHEMOTAXIS PROTEIN MCPB"/>
    <property type="match status" value="1"/>
</dbReference>
<dbReference type="PROSITE" id="PS50885">
    <property type="entry name" value="HAMP"/>
    <property type="match status" value="1"/>
</dbReference>
<dbReference type="GO" id="GO:0007165">
    <property type="term" value="P:signal transduction"/>
    <property type="evidence" value="ECO:0007669"/>
    <property type="project" value="UniProtKB-KW"/>
</dbReference>
<keyword evidence="5" id="KW-0812">Transmembrane</keyword>
<reference evidence="8 9" key="2">
    <citation type="journal article" date="2010" name="Stand. Genomic Sci.">
        <title>Complete genome sequence of Syntrophothermus lipocalidus type strain (TGB-C1).</title>
        <authorList>
            <person name="Djao O.D."/>
            <person name="Zhang X."/>
            <person name="Lucas S."/>
            <person name="Lapidus A."/>
            <person name="Del Rio T.G."/>
            <person name="Nolan M."/>
            <person name="Tice H."/>
            <person name="Cheng J.F."/>
            <person name="Han C."/>
            <person name="Tapia R."/>
            <person name="Goodwin L."/>
            <person name="Pitluck S."/>
            <person name="Liolios K."/>
            <person name="Ivanova N."/>
            <person name="Mavromatis K."/>
            <person name="Mikhailova N."/>
            <person name="Ovchinnikova G."/>
            <person name="Pati A."/>
            <person name="Brambilla E."/>
            <person name="Chen A."/>
            <person name="Palaniappan K."/>
            <person name="Land M."/>
            <person name="Hauser L."/>
            <person name="Chang Y.J."/>
            <person name="Jeffries C.D."/>
            <person name="Rohde M."/>
            <person name="Sikorski J."/>
            <person name="Spring S."/>
            <person name="Goker M."/>
            <person name="Detter J.C."/>
            <person name="Woyke T."/>
            <person name="Bristow J."/>
            <person name="Eisen J.A."/>
            <person name="Markowitz V."/>
            <person name="Hugenholtz P."/>
            <person name="Kyrpides N.C."/>
            <person name="Klenk H.P."/>
        </authorList>
    </citation>
    <scope>NUCLEOTIDE SEQUENCE [LARGE SCALE GENOMIC DNA]</scope>
    <source>
        <strain evidence="9">DSM 12680 / TGB-C1</strain>
    </source>
</reference>
<dbReference type="STRING" id="643648.Slip_1035"/>
<feature type="transmembrane region" description="Helical" evidence="5">
    <location>
        <begin position="20"/>
        <end position="40"/>
    </location>
</feature>
<dbReference type="InterPro" id="IPR004089">
    <property type="entry name" value="MCPsignal_dom"/>
</dbReference>
<dbReference type="Pfam" id="PF12729">
    <property type="entry name" value="4HB_MCP_1"/>
    <property type="match status" value="1"/>
</dbReference>
<feature type="domain" description="Methyl-accepting transducer" evidence="6">
    <location>
        <begin position="288"/>
        <end position="545"/>
    </location>
</feature>